<evidence type="ECO:0000256" key="4">
    <source>
        <dbReference type="ARBA" id="ARBA00023163"/>
    </source>
</evidence>
<dbReference type="InterPro" id="IPR036390">
    <property type="entry name" value="WH_DNA-bd_sf"/>
</dbReference>
<dbReference type="PRINTS" id="PR00039">
    <property type="entry name" value="HTHLYSR"/>
</dbReference>
<dbReference type="Pfam" id="PF00126">
    <property type="entry name" value="HTH_1"/>
    <property type="match status" value="1"/>
</dbReference>
<dbReference type="CDD" id="cd08434">
    <property type="entry name" value="PBP2_GltC_like"/>
    <property type="match status" value="1"/>
</dbReference>
<dbReference type="GO" id="GO:0003700">
    <property type="term" value="F:DNA-binding transcription factor activity"/>
    <property type="evidence" value="ECO:0007669"/>
    <property type="project" value="InterPro"/>
</dbReference>
<evidence type="ECO:0000256" key="1">
    <source>
        <dbReference type="ARBA" id="ARBA00009437"/>
    </source>
</evidence>
<dbReference type="PANTHER" id="PTHR30419">
    <property type="entry name" value="HTH-TYPE TRANSCRIPTIONAL REGULATOR YBHD"/>
    <property type="match status" value="1"/>
</dbReference>
<keyword evidence="4" id="KW-0804">Transcription</keyword>
<dbReference type="eggNOG" id="COG0583">
    <property type="taxonomic scope" value="Bacteria"/>
</dbReference>
<accession>A0A0A3HX61</accession>
<dbReference type="FunFam" id="1.10.10.10:FF:000001">
    <property type="entry name" value="LysR family transcriptional regulator"/>
    <property type="match status" value="1"/>
</dbReference>
<dbReference type="InterPro" id="IPR036388">
    <property type="entry name" value="WH-like_DNA-bd_sf"/>
</dbReference>
<dbReference type="InterPro" id="IPR050950">
    <property type="entry name" value="HTH-type_LysR_regulators"/>
</dbReference>
<dbReference type="Gene3D" id="1.10.10.10">
    <property type="entry name" value="Winged helix-like DNA-binding domain superfamily/Winged helix DNA-binding domain"/>
    <property type="match status" value="1"/>
</dbReference>
<dbReference type="SUPFAM" id="SSF53850">
    <property type="entry name" value="Periplasmic binding protein-like II"/>
    <property type="match status" value="1"/>
</dbReference>
<evidence type="ECO:0000256" key="2">
    <source>
        <dbReference type="ARBA" id="ARBA00023015"/>
    </source>
</evidence>
<dbReference type="InterPro" id="IPR005119">
    <property type="entry name" value="LysR_subst-bd"/>
</dbReference>
<dbReference type="STRING" id="1384057.CD33_03615"/>
<dbReference type="SUPFAM" id="SSF46785">
    <property type="entry name" value="Winged helix' DNA-binding domain"/>
    <property type="match status" value="1"/>
</dbReference>
<dbReference type="InterPro" id="IPR000847">
    <property type="entry name" value="LysR_HTH_N"/>
</dbReference>
<dbReference type="GO" id="GO:0003677">
    <property type="term" value="F:DNA binding"/>
    <property type="evidence" value="ECO:0007669"/>
    <property type="project" value="UniProtKB-KW"/>
</dbReference>
<keyword evidence="7" id="KW-1185">Reference proteome</keyword>
<comment type="similarity">
    <text evidence="1">Belongs to the LysR transcriptional regulatory family.</text>
</comment>
<reference evidence="6 7" key="1">
    <citation type="submission" date="2014-02" db="EMBL/GenBank/DDBJ databases">
        <title>Draft genome sequence of Lysinibacillus sinduriensis JCM 15800.</title>
        <authorList>
            <person name="Zhang F."/>
            <person name="Wang G."/>
            <person name="Zhang L."/>
        </authorList>
    </citation>
    <scope>NUCLEOTIDE SEQUENCE [LARGE SCALE GENOMIC DNA]</scope>
    <source>
        <strain evidence="6 7">JCM 15800</strain>
    </source>
</reference>
<dbReference type="Pfam" id="PF03466">
    <property type="entry name" value="LysR_substrate"/>
    <property type="match status" value="1"/>
</dbReference>
<dbReference type="Gene3D" id="3.40.190.290">
    <property type="match status" value="1"/>
</dbReference>
<proteinExistence type="inferred from homology"/>
<dbReference type="RefSeq" id="WP_036198295.1">
    <property type="nucleotide sequence ID" value="NZ_AVCY01000016.1"/>
</dbReference>
<evidence type="ECO:0000259" key="5">
    <source>
        <dbReference type="PROSITE" id="PS50931"/>
    </source>
</evidence>
<feature type="domain" description="HTH lysR-type" evidence="5">
    <location>
        <begin position="1"/>
        <end position="58"/>
    </location>
</feature>
<protein>
    <submittedName>
        <fullName evidence="6">LysR family transcriptional regulator</fullName>
    </submittedName>
</protein>
<evidence type="ECO:0000313" key="6">
    <source>
        <dbReference type="EMBL" id="KGR77206.1"/>
    </source>
</evidence>
<keyword evidence="2" id="KW-0805">Transcription regulation</keyword>
<evidence type="ECO:0000313" key="7">
    <source>
        <dbReference type="Proteomes" id="UP000030408"/>
    </source>
</evidence>
<comment type="caution">
    <text evidence="6">The sequence shown here is derived from an EMBL/GenBank/DDBJ whole genome shotgun (WGS) entry which is preliminary data.</text>
</comment>
<dbReference type="OrthoDB" id="9803735at2"/>
<dbReference type="Proteomes" id="UP000030408">
    <property type="component" value="Unassembled WGS sequence"/>
</dbReference>
<dbReference type="AlphaFoldDB" id="A0A0A3HX61"/>
<keyword evidence="3" id="KW-0238">DNA-binding</keyword>
<gene>
    <name evidence="6" type="ORF">CD33_03615</name>
</gene>
<dbReference type="EMBL" id="JPVO01000040">
    <property type="protein sequence ID" value="KGR77206.1"/>
    <property type="molecule type" value="Genomic_DNA"/>
</dbReference>
<sequence>MEIQQLEYFKIVAEMQHMTHAAEQLNISQPALSKSISNIELEIGVPLFDRQGRSISLNRYGKLFLASANAILHEYEKAKAEISSLVKPGYGDVAFGFIHTLGMEVVPELMAHVPEKYPNMKFTLTQAASYNLLKWLEEGQVDLCLSQRIESKTINIEWIELWSEELFVIVPKNHRFADRETIKLEEIKDEPFISIKRGNALRQIVDKFFKEAGITTNITFAGEEMHTVAGFVGAGLGVSLIPNIKGLNEYNVCKIRVSEPICERKIGVSWAGGRYLSPAAVQFKEYLVEYFKEK</sequence>
<evidence type="ECO:0000256" key="3">
    <source>
        <dbReference type="ARBA" id="ARBA00023125"/>
    </source>
</evidence>
<name>A0A0A3HX61_9BACL</name>
<dbReference type="GO" id="GO:0005829">
    <property type="term" value="C:cytosol"/>
    <property type="evidence" value="ECO:0007669"/>
    <property type="project" value="TreeGrafter"/>
</dbReference>
<organism evidence="6 7">
    <name type="scientific">Ureibacillus sinduriensis BLB-1 = JCM 15800</name>
    <dbReference type="NCBI Taxonomy" id="1384057"/>
    <lineage>
        <taxon>Bacteria</taxon>
        <taxon>Bacillati</taxon>
        <taxon>Bacillota</taxon>
        <taxon>Bacilli</taxon>
        <taxon>Bacillales</taxon>
        <taxon>Caryophanaceae</taxon>
        <taxon>Ureibacillus</taxon>
    </lineage>
</organism>
<dbReference type="PROSITE" id="PS50931">
    <property type="entry name" value="HTH_LYSR"/>
    <property type="match status" value="1"/>
</dbReference>
<dbReference type="PANTHER" id="PTHR30419:SF28">
    <property type="entry name" value="HTH-TYPE TRANSCRIPTIONAL REGULATOR BSDA"/>
    <property type="match status" value="1"/>
</dbReference>